<evidence type="ECO:0000313" key="6">
    <source>
        <dbReference type="Proteomes" id="UP000591735"/>
    </source>
</evidence>
<dbReference type="PIRSF" id="PIRSF001263">
    <property type="entry name" value="Cyanate_hydratas"/>
    <property type="match status" value="1"/>
</dbReference>
<dbReference type="InterPro" id="IPR048564">
    <property type="entry name" value="CYNS_N"/>
</dbReference>
<name>A0A840UKF5_9GAMM</name>
<comment type="catalytic activity">
    <reaction evidence="3">
        <text>cyanate + hydrogencarbonate + 3 H(+) = NH4(+) + 2 CO2</text>
        <dbReference type="Rhea" id="RHEA:11120"/>
        <dbReference type="ChEBI" id="CHEBI:15378"/>
        <dbReference type="ChEBI" id="CHEBI:16526"/>
        <dbReference type="ChEBI" id="CHEBI:17544"/>
        <dbReference type="ChEBI" id="CHEBI:28938"/>
        <dbReference type="ChEBI" id="CHEBI:29195"/>
        <dbReference type="EC" id="4.2.1.104"/>
    </reaction>
</comment>
<comment type="caution">
    <text evidence="5">The sequence shown here is derived from an EMBL/GenBank/DDBJ whole genome shotgun (WGS) entry which is preliminary data.</text>
</comment>
<evidence type="ECO:0000313" key="5">
    <source>
        <dbReference type="EMBL" id="MBB5322755.1"/>
    </source>
</evidence>
<dbReference type="NCBIfam" id="TIGR00673">
    <property type="entry name" value="cynS"/>
    <property type="match status" value="1"/>
</dbReference>
<accession>A0A840UKF5</accession>
<evidence type="ECO:0000256" key="3">
    <source>
        <dbReference type="HAMAP-Rule" id="MF_00535"/>
    </source>
</evidence>
<dbReference type="InterPro" id="IPR036581">
    <property type="entry name" value="Cyanate_lyase_C_sf"/>
</dbReference>
<dbReference type="SUPFAM" id="SSF55234">
    <property type="entry name" value="Cyanase C-terminal domain"/>
    <property type="match status" value="1"/>
</dbReference>
<dbReference type="Gene3D" id="3.30.1160.10">
    <property type="entry name" value="Cyanate lyase, C-terminal domain"/>
    <property type="match status" value="1"/>
</dbReference>
<dbReference type="HAMAP" id="MF_00535">
    <property type="entry name" value="Cyanate_hydrat"/>
    <property type="match status" value="1"/>
</dbReference>
<dbReference type="PANTHER" id="PTHR34186">
    <property type="entry name" value="CYANATE HYDRATASE"/>
    <property type="match status" value="1"/>
</dbReference>
<keyword evidence="6" id="KW-1185">Reference proteome</keyword>
<dbReference type="EMBL" id="JACHFE010000011">
    <property type="protein sequence ID" value="MBB5322755.1"/>
    <property type="molecule type" value="Genomic_DNA"/>
</dbReference>
<dbReference type="Proteomes" id="UP000591735">
    <property type="component" value="Unassembled WGS sequence"/>
</dbReference>
<protein>
    <recommendedName>
        <fullName evidence="3">Cyanate hydratase</fullName>
        <shortName evidence="3">Cyanase</shortName>
        <ecNumber evidence="3">4.2.1.104</ecNumber>
    </recommendedName>
    <alternativeName>
        <fullName evidence="3">Cyanate hydrolase</fullName>
    </alternativeName>
    <alternativeName>
        <fullName evidence="3">Cyanate lyase</fullName>
    </alternativeName>
</protein>
<dbReference type="SMART" id="SM01116">
    <property type="entry name" value="Cyanate_lyase"/>
    <property type="match status" value="1"/>
</dbReference>
<dbReference type="PANTHER" id="PTHR34186:SF2">
    <property type="entry name" value="CYANATE HYDRATASE"/>
    <property type="match status" value="1"/>
</dbReference>
<feature type="domain" description="Cyanate lyase C-terminal" evidence="4">
    <location>
        <begin position="75"/>
        <end position="147"/>
    </location>
</feature>
<dbReference type="PRINTS" id="PR01693">
    <property type="entry name" value="CYANASE"/>
</dbReference>
<evidence type="ECO:0000256" key="2">
    <source>
        <dbReference type="ARBA" id="ARBA00023239"/>
    </source>
</evidence>
<feature type="active site" evidence="3">
    <location>
        <position position="88"/>
    </location>
</feature>
<dbReference type="InterPro" id="IPR003712">
    <property type="entry name" value="Cyanate_lyase_C"/>
</dbReference>
<dbReference type="InterPro" id="IPR008076">
    <property type="entry name" value="Cyanase"/>
</dbReference>
<dbReference type="InterPro" id="IPR010982">
    <property type="entry name" value="Lambda_DNA-bd_dom_sf"/>
</dbReference>
<comment type="similarity">
    <text evidence="3">Belongs to the cyanase family.</text>
</comment>
<gene>
    <name evidence="3" type="primary">cynS</name>
    <name evidence="5" type="ORF">HNR38_003268</name>
</gene>
<dbReference type="GO" id="GO:0008824">
    <property type="term" value="F:cyanate hydratase activity"/>
    <property type="evidence" value="ECO:0007669"/>
    <property type="project" value="UniProtKB-UniRule"/>
</dbReference>
<feature type="active site" evidence="3">
    <location>
        <position position="91"/>
    </location>
</feature>
<dbReference type="AlphaFoldDB" id="A0A840UKF5"/>
<dbReference type="Pfam" id="PF02560">
    <property type="entry name" value="Cyanate_lyase"/>
    <property type="match status" value="1"/>
</dbReference>
<feature type="active site" evidence="3">
    <location>
        <position position="114"/>
    </location>
</feature>
<keyword evidence="2 3" id="KW-0456">Lyase</keyword>
<evidence type="ECO:0000256" key="1">
    <source>
        <dbReference type="ARBA" id="ARBA00003561"/>
    </source>
</evidence>
<reference evidence="5 6" key="1">
    <citation type="submission" date="2020-08" db="EMBL/GenBank/DDBJ databases">
        <title>Genomic Encyclopedia of Type Strains, Phase IV (KMG-IV): sequencing the most valuable type-strain genomes for metagenomic binning, comparative biology and taxonomic classification.</title>
        <authorList>
            <person name="Goeker M."/>
        </authorList>
    </citation>
    <scope>NUCLEOTIDE SEQUENCE [LARGE SCALE GENOMIC DNA]</scope>
    <source>
        <strain evidence="5 6">DSM 22359</strain>
    </source>
</reference>
<proteinExistence type="inferred from homology"/>
<organism evidence="5 6">
    <name type="scientific">Marinobacter oulmenensis</name>
    <dbReference type="NCBI Taxonomy" id="643747"/>
    <lineage>
        <taxon>Bacteria</taxon>
        <taxon>Pseudomonadati</taxon>
        <taxon>Pseudomonadota</taxon>
        <taxon>Gammaproteobacteria</taxon>
        <taxon>Pseudomonadales</taxon>
        <taxon>Marinobacteraceae</taxon>
        <taxon>Marinobacter</taxon>
    </lineage>
</organism>
<comment type="function">
    <text evidence="1 3">Catalyzes the reaction of cyanate with bicarbonate to produce ammonia and carbon dioxide.</text>
</comment>
<dbReference type="CDD" id="cd00559">
    <property type="entry name" value="Cyanase_C"/>
    <property type="match status" value="1"/>
</dbReference>
<dbReference type="Pfam" id="PF21291">
    <property type="entry name" value="CYNS_N"/>
    <property type="match status" value="1"/>
</dbReference>
<dbReference type="GO" id="GO:0003677">
    <property type="term" value="F:DNA binding"/>
    <property type="evidence" value="ECO:0007669"/>
    <property type="project" value="InterPro"/>
</dbReference>
<dbReference type="SUPFAM" id="SSF47413">
    <property type="entry name" value="lambda repressor-like DNA-binding domains"/>
    <property type="match status" value="1"/>
</dbReference>
<evidence type="ECO:0000259" key="4">
    <source>
        <dbReference type="SMART" id="SM01116"/>
    </source>
</evidence>
<sequence>MMNHETMTAAILNAKNDKGYSWETLAEEIGMSPVWTASCCYGMNTMLEEQAGTLCRLLDLSDDVEKLLQTSPHKQWGPAVPTDPLIYRLYEAMMIYGQSVKDVIHEKFGDGIMSAIDYKMFVDRVEDPKGDRVVITMDGKFLPYKRW</sequence>
<dbReference type="Gene3D" id="1.10.260.40">
    <property type="entry name" value="lambda repressor-like DNA-binding domains"/>
    <property type="match status" value="1"/>
</dbReference>
<dbReference type="NCBIfam" id="NF002773">
    <property type="entry name" value="PRK02866.1"/>
    <property type="match status" value="1"/>
</dbReference>
<dbReference type="EC" id="4.2.1.104" evidence="3"/>